<feature type="signal peptide" evidence="1">
    <location>
        <begin position="1"/>
        <end position="20"/>
    </location>
</feature>
<name>A0A433B9W4_9FUNG</name>
<sequence>MHLKIIIAFFHPYLGSTSLATDPTSVDEPSVSAVTVDFLCEHGGVLLRMQDQERSAEASRKRRLGFDDAILSTRNLCGVPRDKVVHDLGGRELRDRREDAERIASEQNDVLGMTSYARDLRIGDEIDGIGATGVLGEAVVSIFDDAGVLVEDDVLEDGPKANGVEDVGFLLGREVNALGVAPALDVEDARIRPAVLIVADQLTVGVRRERRLARTGEAKEERDVTIGTFVSRRVEREDAGLWH</sequence>
<accession>A0A433B9W4</accession>
<evidence type="ECO:0000313" key="2">
    <source>
        <dbReference type="EMBL" id="RUP17642.1"/>
    </source>
</evidence>
<evidence type="ECO:0000313" key="3">
    <source>
        <dbReference type="Proteomes" id="UP000268093"/>
    </source>
</evidence>
<feature type="chain" id="PRO_5019308606" evidence="1">
    <location>
        <begin position="21"/>
        <end position="243"/>
    </location>
</feature>
<keyword evidence="1" id="KW-0732">Signal</keyword>
<proteinExistence type="predicted"/>
<protein>
    <submittedName>
        <fullName evidence="2">Uncharacterized protein</fullName>
    </submittedName>
</protein>
<dbReference type="EMBL" id="RBNI01014992">
    <property type="protein sequence ID" value="RUP17642.1"/>
    <property type="molecule type" value="Genomic_DNA"/>
</dbReference>
<dbReference type="OrthoDB" id="10665049at2759"/>
<organism evidence="2 3">
    <name type="scientific">Jimgerdemannia flammicorona</name>
    <dbReference type="NCBI Taxonomy" id="994334"/>
    <lineage>
        <taxon>Eukaryota</taxon>
        <taxon>Fungi</taxon>
        <taxon>Fungi incertae sedis</taxon>
        <taxon>Mucoromycota</taxon>
        <taxon>Mucoromycotina</taxon>
        <taxon>Endogonomycetes</taxon>
        <taxon>Endogonales</taxon>
        <taxon>Endogonaceae</taxon>
        <taxon>Jimgerdemannia</taxon>
    </lineage>
</organism>
<gene>
    <name evidence="2" type="ORF">BC936DRAFT_139430</name>
</gene>
<dbReference type="Proteomes" id="UP000268093">
    <property type="component" value="Unassembled WGS sequence"/>
</dbReference>
<keyword evidence="3" id="KW-1185">Reference proteome</keyword>
<dbReference type="AlphaFoldDB" id="A0A433B9W4"/>
<comment type="caution">
    <text evidence="2">The sequence shown here is derived from an EMBL/GenBank/DDBJ whole genome shotgun (WGS) entry which is preliminary data.</text>
</comment>
<evidence type="ECO:0000256" key="1">
    <source>
        <dbReference type="SAM" id="SignalP"/>
    </source>
</evidence>
<reference evidence="2 3" key="1">
    <citation type="journal article" date="2018" name="New Phytol.">
        <title>Phylogenomics of Endogonaceae and evolution of mycorrhizas within Mucoromycota.</title>
        <authorList>
            <person name="Chang Y."/>
            <person name="Desiro A."/>
            <person name="Na H."/>
            <person name="Sandor L."/>
            <person name="Lipzen A."/>
            <person name="Clum A."/>
            <person name="Barry K."/>
            <person name="Grigoriev I.V."/>
            <person name="Martin F.M."/>
            <person name="Stajich J.E."/>
            <person name="Smith M.E."/>
            <person name="Bonito G."/>
            <person name="Spatafora J.W."/>
        </authorList>
    </citation>
    <scope>NUCLEOTIDE SEQUENCE [LARGE SCALE GENOMIC DNA]</scope>
    <source>
        <strain evidence="2 3">GMNB39</strain>
    </source>
</reference>